<dbReference type="InterPro" id="IPR051556">
    <property type="entry name" value="N-term/lysine_N-AcTrnsfr"/>
</dbReference>
<dbReference type="PANTHER" id="PTHR42919">
    <property type="entry name" value="N-ALPHA-ACETYLTRANSFERASE"/>
    <property type="match status" value="1"/>
</dbReference>
<evidence type="ECO:0000256" key="1">
    <source>
        <dbReference type="ARBA" id="ARBA00022679"/>
    </source>
</evidence>
<evidence type="ECO:0000313" key="6">
    <source>
        <dbReference type="Proteomes" id="UP001519294"/>
    </source>
</evidence>
<dbReference type="EC" id="2.3.1.266" evidence="3"/>
<dbReference type="PROSITE" id="PS51186">
    <property type="entry name" value="GNAT"/>
    <property type="match status" value="1"/>
</dbReference>
<reference evidence="5 6" key="1">
    <citation type="submission" date="2021-03" db="EMBL/GenBank/DDBJ databases">
        <title>Genomic Encyclopedia of Type Strains, Phase IV (KMG-IV): sequencing the most valuable type-strain genomes for metagenomic binning, comparative biology and taxonomic classification.</title>
        <authorList>
            <person name="Goeker M."/>
        </authorList>
    </citation>
    <scope>NUCLEOTIDE SEQUENCE [LARGE SCALE GENOMIC DNA]</scope>
    <source>
        <strain evidence="5 6">DSM 25790</strain>
    </source>
</reference>
<dbReference type="InterPro" id="IPR006464">
    <property type="entry name" value="AcTrfase_RimI/Ard1"/>
</dbReference>
<comment type="function">
    <text evidence="3">Acetylates the N-terminal alanine of ribosomal protein bS18.</text>
</comment>
<accession>A0ABS4SC09</accession>
<dbReference type="InterPro" id="IPR000182">
    <property type="entry name" value="GNAT_dom"/>
</dbReference>
<dbReference type="PANTHER" id="PTHR42919:SF8">
    <property type="entry name" value="N-ALPHA-ACETYLTRANSFERASE 50"/>
    <property type="match status" value="1"/>
</dbReference>
<dbReference type="EMBL" id="JAGIKX010000048">
    <property type="protein sequence ID" value="MBP2259035.1"/>
    <property type="molecule type" value="Genomic_DNA"/>
</dbReference>
<dbReference type="InterPro" id="IPR016181">
    <property type="entry name" value="Acyl_CoA_acyltransferase"/>
</dbReference>
<evidence type="ECO:0000256" key="2">
    <source>
        <dbReference type="ARBA" id="ARBA00023315"/>
    </source>
</evidence>
<keyword evidence="6" id="KW-1185">Reference proteome</keyword>
<dbReference type="Gene3D" id="3.40.630.30">
    <property type="match status" value="1"/>
</dbReference>
<dbReference type="Proteomes" id="UP001519294">
    <property type="component" value="Unassembled WGS sequence"/>
</dbReference>
<comment type="similarity">
    <text evidence="3">Belongs to the acetyltransferase family. RimI subfamily.</text>
</comment>
<keyword evidence="3" id="KW-0963">Cytoplasm</keyword>
<protein>
    <recommendedName>
        <fullName evidence="3">[Ribosomal protein bS18]-alanine N-acetyltransferase</fullName>
        <ecNumber evidence="3">2.3.1.266</ecNumber>
    </recommendedName>
</protein>
<dbReference type="CDD" id="cd04301">
    <property type="entry name" value="NAT_SF"/>
    <property type="match status" value="1"/>
</dbReference>
<keyword evidence="2 5" id="KW-0012">Acyltransferase</keyword>
<name>A0ABS4SC09_9BACI</name>
<dbReference type="NCBIfam" id="TIGR01575">
    <property type="entry name" value="rimI"/>
    <property type="match status" value="1"/>
</dbReference>
<dbReference type="GO" id="GO:0008999">
    <property type="term" value="F:protein-N-terminal-alanine acetyltransferase activity"/>
    <property type="evidence" value="ECO:0007669"/>
    <property type="project" value="UniProtKB-EC"/>
</dbReference>
<comment type="caution">
    <text evidence="5">The sequence shown here is derived from an EMBL/GenBank/DDBJ whole genome shotgun (WGS) entry which is preliminary data.</text>
</comment>
<dbReference type="SUPFAM" id="SSF55729">
    <property type="entry name" value="Acyl-CoA N-acyltransferases (Nat)"/>
    <property type="match status" value="1"/>
</dbReference>
<comment type="catalytic activity">
    <reaction evidence="3">
        <text>N-terminal L-alanyl-[ribosomal protein bS18] + acetyl-CoA = N-terminal N(alpha)-acetyl-L-alanyl-[ribosomal protein bS18] + CoA + H(+)</text>
        <dbReference type="Rhea" id="RHEA:43756"/>
        <dbReference type="Rhea" id="RHEA-COMP:10676"/>
        <dbReference type="Rhea" id="RHEA-COMP:10677"/>
        <dbReference type="ChEBI" id="CHEBI:15378"/>
        <dbReference type="ChEBI" id="CHEBI:57287"/>
        <dbReference type="ChEBI" id="CHEBI:57288"/>
        <dbReference type="ChEBI" id="CHEBI:64718"/>
        <dbReference type="ChEBI" id="CHEBI:83683"/>
        <dbReference type="EC" id="2.3.1.266"/>
    </reaction>
</comment>
<organism evidence="5 6">
    <name type="scientific">Virgibacillus alimentarius</name>
    <dbReference type="NCBI Taxonomy" id="698769"/>
    <lineage>
        <taxon>Bacteria</taxon>
        <taxon>Bacillati</taxon>
        <taxon>Bacillota</taxon>
        <taxon>Bacilli</taxon>
        <taxon>Bacillales</taxon>
        <taxon>Bacillaceae</taxon>
        <taxon>Virgibacillus</taxon>
    </lineage>
</organism>
<feature type="domain" description="N-acetyltransferase" evidence="4">
    <location>
        <begin position="5"/>
        <end position="150"/>
    </location>
</feature>
<evidence type="ECO:0000313" key="5">
    <source>
        <dbReference type="EMBL" id="MBP2259035.1"/>
    </source>
</evidence>
<evidence type="ECO:0000256" key="3">
    <source>
        <dbReference type="RuleBase" id="RU363094"/>
    </source>
</evidence>
<keyword evidence="1 5" id="KW-0808">Transferase</keyword>
<proteinExistence type="inferred from homology"/>
<dbReference type="Pfam" id="PF00583">
    <property type="entry name" value="Acetyltransf_1"/>
    <property type="match status" value="1"/>
</dbReference>
<gene>
    <name evidence="5" type="ORF">J2Z81_003023</name>
</gene>
<sequence>MMAELMIRKMEVKDIPQVMEVELASFQTHWPEDIFHQEVVENQHAHYFVMVLDNKIIGYAGLWIVLDDAQITNIAILPKFRGNKLGEKLFQYVAYQAMKNGVKRLSLEVRKSNVIAQKMYRKFGLVPGGIRKNYYTDDQEDAIVMWVKLNEE</sequence>
<comment type="subcellular location">
    <subcellularLocation>
        <location evidence="3">Cytoplasm</location>
    </subcellularLocation>
</comment>
<evidence type="ECO:0000259" key="4">
    <source>
        <dbReference type="PROSITE" id="PS51186"/>
    </source>
</evidence>